<dbReference type="InterPro" id="IPR013024">
    <property type="entry name" value="GGCT-like"/>
</dbReference>
<reference evidence="8 9" key="1">
    <citation type="journal article" date="2011" name="Nature">
        <title>A high-resolution map of human evolutionary constraint using 29 mammals.</title>
        <authorList>
            <person name="Lindblad-Toh K."/>
            <person name="Garber M."/>
            <person name="Zuk O."/>
            <person name="Lin M.F."/>
            <person name="Parker B.J."/>
            <person name="Washietl S."/>
            <person name="Kheradpour P."/>
            <person name="Ernst J."/>
            <person name="Jordan G."/>
            <person name="Mauceli E."/>
            <person name="Ward L.D."/>
            <person name="Lowe C.B."/>
            <person name="Holloway A.K."/>
            <person name="Clamp M."/>
            <person name="Gnerre S."/>
            <person name="Alfoldi J."/>
            <person name="Beal K."/>
            <person name="Chang J."/>
            <person name="Clawson H."/>
            <person name="Cuff J."/>
            <person name="Di Palma F."/>
            <person name="Fitzgerald S."/>
            <person name="Flicek P."/>
            <person name="Guttman M."/>
            <person name="Hubisz M.J."/>
            <person name="Jaffe D.B."/>
            <person name="Jungreis I."/>
            <person name="Kent W.J."/>
            <person name="Kostka D."/>
            <person name="Lara M."/>
            <person name="Martins A.L."/>
            <person name="Massingham T."/>
            <person name="Moltke I."/>
            <person name="Raney B.J."/>
            <person name="Rasmussen M.D."/>
            <person name="Robinson J."/>
            <person name="Stark A."/>
            <person name="Vilella A.J."/>
            <person name="Wen J."/>
            <person name="Xie X."/>
            <person name="Zody M.C."/>
            <person name="Baldwin J."/>
            <person name="Bloom T."/>
            <person name="Chin C.W."/>
            <person name="Heiman D."/>
            <person name="Nicol R."/>
            <person name="Nusbaum C."/>
            <person name="Young S."/>
            <person name="Wilkinson J."/>
            <person name="Worley K.C."/>
            <person name="Kovar C.L."/>
            <person name="Muzny D.M."/>
            <person name="Gibbs R.A."/>
            <person name="Cree A."/>
            <person name="Dihn H.H."/>
            <person name="Fowler G."/>
            <person name="Jhangiani S."/>
            <person name="Joshi V."/>
            <person name="Lee S."/>
            <person name="Lewis L.R."/>
            <person name="Nazareth L.V."/>
            <person name="Okwuonu G."/>
            <person name="Santibanez J."/>
            <person name="Warren W.C."/>
            <person name="Mardis E.R."/>
            <person name="Weinstock G.M."/>
            <person name="Wilson R.K."/>
            <person name="Delehaunty K."/>
            <person name="Dooling D."/>
            <person name="Fronik C."/>
            <person name="Fulton L."/>
            <person name="Fulton B."/>
            <person name="Graves T."/>
            <person name="Minx P."/>
            <person name="Sodergren E."/>
            <person name="Birney E."/>
            <person name="Margulies E.H."/>
            <person name="Herrero J."/>
            <person name="Green E.D."/>
            <person name="Haussler D."/>
            <person name="Siepel A."/>
            <person name="Goldman N."/>
            <person name="Pollard K.S."/>
            <person name="Pedersen J.S."/>
            <person name="Lander E.S."/>
            <person name="Kellis M."/>
        </authorList>
    </citation>
    <scope>NUCLEOTIDE SEQUENCE [LARGE SCALE GENOMIC DNA]</scope>
</reference>
<dbReference type="InterPro" id="IPR036568">
    <property type="entry name" value="GGCT-like_sf"/>
</dbReference>
<protein>
    <recommendedName>
        <fullName evidence="6">Gamma-glutamylaminecyclotransferase</fullName>
        <ecNumber evidence="6">4.3.2.8</ecNumber>
    </recommendedName>
</protein>
<dbReference type="HOGENOM" id="CLU_083466_1_0_1"/>
<dbReference type="GO" id="GO:0061929">
    <property type="term" value="F:gamma-glutamylaminecyclotransferase activity"/>
    <property type="evidence" value="ECO:0007669"/>
    <property type="project" value="UniProtKB-UniRule"/>
</dbReference>
<dbReference type="CDD" id="cd06661">
    <property type="entry name" value="GGCT_like"/>
    <property type="match status" value="1"/>
</dbReference>
<dbReference type="SUPFAM" id="SSF110857">
    <property type="entry name" value="Gamma-glutamyl cyclotransferase-like"/>
    <property type="match status" value="1"/>
</dbReference>
<dbReference type="EC" id="4.3.2.8" evidence="6"/>
<feature type="domain" description="Gamma-glutamylcyclotransferase AIG2-like" evidence="7">
    <location>
        <begin position="23"/>
        <end position="150"/>
    </location>
</feature>
<proteinExistence type="inferred from homology"/>
<comment type="similarity">
    <text evidence="2 6">Belongs to the gamma-glutamylcyclotransferase family.</text>
</comment>
<reference evidence="8" key="2">
    <citation type="submission" date="2025-08" db="UniProtKB">
        <authorList>
            <consortium name="Ensembl"/>
        </authorList>
    </citation>
    <scope>IDENTIFICATION</scope>
</reference>
<sequence>ARLTRVPTACFLSPPQTCPMADVFVYGTLKRGQRNHKVLLDRTHGCATFRGRGRMVEPYPLVIAGERNLPRLLNLPGRGHRVFGEIYAVDEQMLRVLDEFEDCPDLYQRVRVSVEVLEGEGASEEPPAAERRLQCFVYIATTYPPEWAQLPYLDNYDAQGAHGLPYYPRENR</sequence>
<evidence type="ECO:0000313" key="9">
    <source>
        <dbReference type="Proteomes" id="UP000001074"/>
    </source>
</evidence>
<dbReference type="GeneTree" id="ENSGT00390000010543"/>
<dbReference type="Pfam" id="PF06094">
    <property type="entry name" value="GGACT"/>
    <property type="match status" value="1"/>
</dbReference>
<dbReference type="FunFam" id="3.10.490.10:FF:000008">
    <property type="entry name" value="Gamma-glutamylaminecyclotransferase A"/>
    <property type="match status" value="1"/>
</dbReference>
<evidence type="ECO:0000256" key="4">
    <source>
        <dbReference type="ARBA" id="ARBA00059877"/>
    </source>
</evidence>
<dbReference type="Proteomes" id="UP000001074">
    <property type="component" value="Unassembled WGS sequence"/>
</dbReference>
<name>G1P5F8_MYOLU</name>
<organism evidence="8 9">
    <name type="scientific">Myotis lucifugus</name>
    <name type="common">Little brown bat</name>
    <dbReference type="NCBI Taxonomy" id="59463"/>
    <lineage>
        <taxon>Eukaryota</taxon>
        <taxon>Metazoa</taxon>
        <taxon>Chordata</taxon>
        <taxon>Craniata</taxon>
        <taxon>Vertebrata</taxon>
        <taxon>Euteleostomi</taxon>
        <taxon>Mammalia</taxon>
        <taxon>Eutheria</taxon>
        <taxon>Laurasiatheria</taxon>
        <taxon>Chiroptera</taxon>
        <taxon>Yangochiroptera</taxon>
        <taxon>Vespertilionidae</taxon>
        <taxon>Myotis</taxon>
    </lineage>
</organism>
<dbReference type="InterPro" id="IPR009288">
    <property type="entry name" value="AIG2-like_dom"/>
</dbReference>
<dbReference type="Gene3D" id="3.10.490.10">
    <property type="entry name" value="Gamma-glutamyl cyclotransferase-like"/>
    <property type="match status" value="1"/>
</dbReference>
<evidence type="ECO:0000256" key="1">
    <source>
        <dbReference type="ARBA" id="ARBA00001684"/>
    </source>
</evidence>
<dbReference type="InterPro" id="IPR039126">
    <property type="entry name" value="GGACT"/>
</dbReference>
<dbReference type="EMBL" id="AAPE02042972">
    <property type="status" value="NOT_ANNOTATED_CDS"/>
    <property type="molecule type" value="Genomic_DNA"/>
</dbReference>
<keyword evidence="9" id="KW-1185">Reference proteome</keyword>
<dbReference type="STRING" id="59463.ENSMLUP00000005244"/>
<comment type="function">
    <text evidence="6">Catalyzes the formation of 5-oxo-L-proline from L-gamma-glutamyl-L-epsilon-lysine.</text>
</comment>
<evidence type="ECO:0000256" key="2">
    <source>
        <dbReference type="ARBA" id="ARBA00008861"/>
    </source>
</evidence>
<dbReference type="PANTHER" id="PTHR12510:SF4">
    <property type="entry name" value="GAMMA-GLUTAMYLAMINECYCLOTRANSFERASE"/>
    <property type="match status" value="1"/>
</dbReference>
<dbReference type="eggNOG" id="KOG4450">
    <property type="taxonomic scope" value="Eukaryota"/>
</dbReference>
<reference evidence="8" key="3">
    <citation type="submission" date="2025-09" db="UniProtKB">
        <authorList>
            <consortium name="Ensembl"/>
        </authorList>
    </citation>
    <scope>IDENTIFICATION</scope>
</reference>
<dbReference type="GO" id="GO:0005829">
    <property type="term" value="C:cytosol"/>
    <property type="evidence" value="ECO:0007669"/>
    <property type="project" value="TreeGrafter"/>
</dbReference>
<dbReference type="PANTHER" id="PTHR12510">
    <property type="entry name" value="TROPONIN C-AKIN-1 PROTEIN"/>
    <property type="match status" value="1"/>
</dbReference>
<keyword evidence="3 6" id="KW-0456">Lyase</keyword>
<dbReference type="AlphaFoldDB" id="G1P5F8"/>
<gene>
    <name evidence="8" type="primary">GGACT</name>
</gene>
<dbReference type="InParanoid" id="G1P5F8"/>
<accession>G1P5F8</accession>
<evidence type="ECO:0000313" key="8">
    <source>
        <dbReference type="Ensembl" id="ENSMLUP00000005244.2"/>
    </source>
</evidence>
<feature type="active site" description="Proton acceptor" evidence="5">
    <location>
        <position position="101"/>
    </location>
</feature>
<comment type="catalytic activity">
    <reaction evidence="1 6">
        <text>epsilon-(gamma-L-glutamyl)-L-lysine = 5-oxo-L-proline + L-lysine</text>
        <dbReference type="Rhea" id="RHEA:16961"/>
        <dbReference type="ChEBI" id="CHEBI:32551"/>
        <dbReference type="ChEBI" id="CHEBI:58402"/>
        <dbReference type="ChEBI" id="CHEBI:133752"/>
        <dbReference type="EC" id="4.3.2.8"/>
    </reaction>
</comment>
<dbReference type="FunCoup" id="G1P5F8">
    <property type="interactions" value="125"/>
</dbReference>
<evidence type="ECO:0000256" key="3">
    <source>
        <dbReference type="ARBA" id="ARBA00023239"/>
    </source>
</evidence>
<evidence type="ECO:0000256" key="6">
    <source>
        <dbReference type="RuleBase" id="RU367036"/>
    </source>
</evidence>
<comment type="function">
    <text evidence="4">Contributes to degradation of proteins cross-linked by transglutaminases by degrading the cross-link between a lysine and a glutamic acid residue. Catalyzes the formation of 5-oxo-L-proline from L-gamma-glutamyl-L-epsilon-lysine. Inactive with L-gamma-glutamyl-alpha-amino acid substrates such as L-gamma-glutamyl-L-alpha-cysteine and L-gamma-glutamyl-L-alpha-alanine.</text>
</comment>
<dbReference type="GO" id="GO:0042219">
    <property type="term" value="P:modified amino acid catabolic process"/>
    <property type="evidence" value="ECO:0007669"/>
    <property type="project" value="UniProtKB-UniRule"/>
</dbReference>
<dbReference type="OMA" id="EKVPTMY"/>
<evidence type="ECO:0000256" key="5">
    <source>
        <dbReference type="PIRSR" id="PIRSR639126-1"/>
    </source>
</evidence>
<evidence type="ECO:0000259" key="7">
    <source>
        <dbReference type="Pfam" id="PF06094"/>
    </source>
</evidence>
<dbReference type="Ensembl" id="ENSMLUT00000005737.2">
    <property type="protein sequence ID" value="ENSMLUP00000005244.2"/>
    <property type="gene ID" value="ENSMLUG00000005738.2"/>
</dbReference>